<evidence type="ECO:0000313" key="2">
    <source>
        <dbReference type="EMBL" id="EQB45321.1"/>
    </source>
</evidence>
<feature type="compositionally biased region" description="Low complexity" evidence="1">
    <location>
        <begin position="168"/>
        <end position="188"/>
    </location>
</feature>
<gene>
    <name evidence="2" type="ORF">CGLO_15821</name>
</gene>
<feature type="compositionally biased region" description="Low complexity" evidence="1">
    <location>
        <begin position="123"/>
        <end position="153"/>
    </location>
</feature>
<evidence type="ECO:0000256" key="1">
    <source>
        <dbReference type="SAM" id="MobiDB-lite"/>
    </source>
</evidence>
<feature type="region of interest" description="Disordered" evidence="1">
    <location>
        <begin position="224"/>
        <end position="264"/>
    </location>
</feature>
<accession>T0L1A4</accession>
<sequence>MDIESTEGVSEIRITIIFATGERFIVGADDKFEMYWGGEGGRYFEGSAQSSDFPLNGADLGLSYLRASAQTIALPLSYGMRFKHRRDVLVSIDNLWIQIFDEANPYVDSAVLFAVSGYPAPTSATSTSMETSTEVSTETSTEAFSTTTVTFSEPELLATTSPTVSTPSDLSTETTTFSSSTLEPSSPDVSPSRLRYDYWHLNNILPISNTDSYCRLVTIRVPDHNSDDVRHGSKQQHGRFDEPIKDGNIPWRNNNAHDHSNIIG</sequence>
<feature type="region of interest" description="Disordered" evidence="1">
    <location>
        <begin position="123"/>
        <end position="188"/>
    </location>
</feature>
<feature type="compositionally biased region" description="Basic and acidic residues" evidence="1">
    <location>
        <begin position="255"/>
        <end position="264"/>
    </location>
</feature>
<dbReference type="Proteomes" id="UP000015530">
    <property type="component" value="Unassembled WGS sequence"/>
</dbReference>
<evidence type="ECO:0000313" key="3">
    <source>
        <dbReference type="Proteomes" id="UP000015530"/>
    </source>
</evidence>
<protein>
    <submittedName>
        <fullName evidence="2">Uncharacterized protein</fullName>
    </submittedName>
</protein>
<feature type="compositionally biased region" description="Polar residues" evidence="1">
    <location>
        <begin position="158"/>
        <end position="167"/>
    </location>
</feature>
<dbReference type="AlphaFoldDB" id="T0L1A4"/>
<dbReference type="HOGENOM" id="CLU_1053785_0_0_1"/>
<dbReference type="EMBL" id="AMYD01003758">
    <property type="protein sequence ID" value="EQB45321.1"/>
    <property type="molecule type" value="Genomic_DNA"/>
</dbReference>
<comment type="caution">
    <text evidence="2">The sequence shown here is derived from an EMBL/GenBank/DDBJ whole genome shotgun (WGS) entry which is preliminary data.</text>
</comment>
<reference evidence="3" key="1">
    <citation type="journal article" date="2013" name="Mol. Plant Microbe Interact.">
        <title>Global aspects of pacC regulation of pathogenicity genes in Colletotrichum gloeosporioides as revealed by transcriptome analysis.</title>
        <authorList>
            <person name="Alkan N."/>
            <person name="Meng X."/>
            <person name="Friedlander G."/>
            <person name="Reuveni E."/>
            <person name="Sukno S."/>
            <person name="Sherman A."/>
            <person name="Thon M."/>
            <person name="Fluhr R."/>
            <person name="Prusky D."/>
        </authorList>
    </citation>
    <scope>NUCLEOTIDE SEQUENCE [LARGE SCALE GENOMIC DNA]</scope>
    <source>
        <strain evidence="3">Cg-14</strain>
    </source>
</reference>
<proteinExistence type="predicted"/>
<name>T0L1A4_COLGC</name>
<organism evidence="2 3">
    <name type="scientific">Colletotrichum gloeosporioides (strain Cg-14)</name>
    <name type="common">Anthracnose fungus</name>
    <name type="synonym">Glomerella cingulata</name>
    <dbReference type="NCBI Taxonomy" id="1237896"/>
    <lineage>
        <taxon>Eukaryota</taxon>
        <taxon>Fungi</taxon>
        <taxon>Dikarya</taxon>
        <taxon>Ascomycota</taxon>
        <taxon>Pezizomycotina</taxon>
        <taxon>Sordariomycetes</taxon>
        <taxon>Hypocreomycetidae</taxon>
        <taxon>Glomerellales</taxon>
        <taxon>Glomerellaceae</taxon>
        <taxon>Colletotrichum</taxon>
        <taxon>Colletotrichum gloeosporioides species complex</taxon>
    </lineage>
</organism>